<dbReference type="InterPro" id="IPR012162">
    <property type="entry name" value="PNPase"/>
</dbReference>
<dbReference type="InterPro" id="IPR036456">
    <property type="entry name" value="PNPase_PH_RNA-bd_sf"/>
</dbReference>
<dbReference type="CDD" id="cd11363">
    <property type="entry name" value="RNase_PH_PNPase_1"/>
    <property type="match status" value="1"/>
</dbReference>
<dbReference type="SUPFAM" id="SSF55666">
    <property type="entry name" value="Ribonuclease PH domain 2-like"/>
    <property type="match status" value="2"/>
</dbReference>
<dbReference type="InParanoid" id="F5YBN5"/>
<dbReference type="Pfam" id="PF03726">
    <property type="entry name" value="PNPase"/>
    <property type="match status" value="1"/>
</dbReference>
<accession>F5YBN5</accession>
<dbReference type="KEGG" id="taz:TREAZ_0541"/>
<dbReference type="PROSITE" id="PS50126">
    <property type="entry name" value="S1"/>
    <property type="match status" value="1"/>
</dbReference>
<dbReference type="SUPFAM" id="SSF54211">
    <property type="entry name" value="Ribosomal protein S5 domain 2-like"/>
    <property type="match status" value="2"/>
</dbReference>
<dbReference type="Pfam" id="PF03725">
    <property type="entry name" value="RNase_PH_C"/>
    <property type="match status" value="1"/>
</dbReference>
<evidence type="ECO:0000256" key="10">
    <source>
        <dbReference type="SAM" id="MobiDB-lite"/>
    </source>
</evidence>
<dbReference type="InterPro" id="IPR015847">
    <property type="entry name" value="ExoRNase_PH_dom2"/>
</dbReference>
<dbReference type="GO" id="GO:0000175">
    <property type="term" value="F:3'-5'-RNA exonuclease activity"/>
    <property type="evidence" value="ECO:0007669"/>
    <property type="project" value="TreeGrafter"/>
</dbReference>
<protein>
    <recommendedName>
        <fullName evidence="9">Polyribonucleotide nucleotidyltransferase</fullName>
        <ecNumber evidence="9">2.7.7.8</ecNumber>
    </recommendedName>
    <alternativeName>
        <fullName evidence="9">Polynucleotide phosphorylase</fullName>
        <shortName evidence="9">PNPase</shortName>
    </alternativeName>
</protein>
<keyword evidence="3 9" id="KW-0963">Cytoplasm</keyword>
<comment type="catalytic activity">
    <reaction evidence="9">
        <text>RNA(n+1) + phosphate = RNA(n) + a ribonucleoside 5'-diphosphate</text>
        <dbReference type="Rhea" id="RHEA:22096"/>
        <dbReference type="Rhea" id="RHEA-COMP:14527"/>
        <dbReference type="Rhea" id="RHEA-COMP:17342"/>
        <dbReference type="ChEBI" id="CHEBI:43474"/>
        <dbReference type="ChEBI" id="CHEBI:57930"/>
        <dbReference type="ChEBI" id="CHEBI:140395"/>
        <dbReference type="EC" id="2.7.7.8"/>
    </reaction>
</comment>
<dbReference type="FunFam" id="3.30.230.70:FF:000002">
    <property type="entry name" value="Polyribonucleotide nucleotidyltransferase"/>
    <property type="match status" value="1"/>
</dbReference>
<comment type="similarity">
    <text evidence="2 9">Belongs to the polyribonucleotide nucleotidyltransferase family.</text>
</comment>
<dbReference type="SUPFAM" id="SSF50249">
    <property type="entry name" value="Nucleic acid-binding proteins"/>
    <property type="match status" value="1"/>
</dbReference>
<evidence type="ECO:0000256" key="5">
    <source>
        <dbReference type="ARBA" id="ARBA00022695"/>
    </source>
</evidence>
<dbReference type="CDD" id="cd11364">
    <property type="entry name" value="RNase_PH_PNPase_2"/>
    <property type="match status" value="1"/>
</dbReference>
<dbReference type="PANTHER" id="PTHR11252:SF0">
    <property type="entry name" value="POLYRIBONUCLEOTIDE NUCLEOTIDYLTRANSFERASE 1, MITOCHONDRIAL"/>
    <property type="match status" value="1"/>
</dbReference>
<dbReference type="Proteomes" id="UP000009222">
    <property type="component" value="Chromosome"/>
</dbReference>
<reference evidence="12 13" key="2">
    <citation type="journal article" date="2011" name="ISME J.">
        <title>RNA-seq reveals cooperative metabolic interactions between two termite-gut spirochete species in co-culture.</title>
        <authorList>
            <person name="Rosenthal A.Z."/>
            <person name="Matson E.G."/>
            <person name="Eldar A."/>
            <person name="Leadbetter J.R."/>
        </authorList>
    </citation>
    <scope>NUCLEOTIDE SEQUENCE [LARGE SCALE GENOMIC DNA]</scope>
    <source>
        <strain evidence="13">ATCC BAA-888 / DSM 13862 / ZAS-9</strain>
    </source>
</reference>
<proteinExistence type="inferred from homology"/>
<dbReference type="PIRSF" id="PIRSF005499">
    <property type="entry name" value="PNPase"/>
    <property type="match status" value="1"/>
</dbReference>
<dbReference type="InterPro" id="IPR004088">
    <property type="entry name" value="KH_dom_type_1"/>
</dbReference>
<dbReference type="InterPro" id="IPR027408">
    <property type="entry name" value="PNPase/RNase_PH_dom_sf"/>
</dbReference>
<dbReference type="FunFam" id="3.30.230.70:FF:000001">
    <property type="entry name" value="Polyribonucleotide nucleotidyltransferase"/>
    <property type="match status" value="1"/>
</dbReference>
<dbReference type="NCBIfam" id="NF008805">
    <property type="entry name" value="PRK11824.1"/>
    <property type="match status" value="1"/>
</dbReference>
<dbReference type="Pfam" id="PF01138">
    <property type="entry name" value="RNase_PH"/>
    <property type="match status" value="2"/>
</dbReference>
<feature type="compositionally biased region" description="Polar residues" evidence="10">
    <location>
        <begin position="699"/>
        <end position="711"/>
    </location>
</feature>
<dbReference type="GO" id="GO:0000287">
    <property type="term" value="F:magnesium ion binding"/>
    <property type="evidence" value="ECO:0007669"/>
    <property type="project" value="UniProtKB-UniRule"/>
</dbReference>
<feature type="region of interest" description="Disordered" evidence="10">
    <location>
        <begin position="697"/>
        <end position="723"/>
    </location>
</feature>
<evidence type="ECO:0000256" key="9">
    <source>
        <dbReference type="HAMAP-Rule" id="MF_01595"/>
    </source>
</evidence>
<dbReference type="InterPro" id="IPR036612">
    <property type="entry name" value="KH_dom_type_1_sf"/>
</dbReference>
<dbReference type="RefSeq" id="WP_015711411.1">
    <property type="nucleotide sequence ID" value="NC_015577.1"/>
</dbReference>
<dbReference type="Pfam" id="PF00575">
    <property type="entry name" value="S1"/>
    <property type="match status" value="1"/>
</dbReference>
<dbReference type="GO" id="GO:0003723">
    <property type="term" value="F:RNA binding"/>
    <property type="evidence" value="ECO:0007669"/>
    <property type="project" value="UniProtKB-UniRule"/>
</dbReference>
<dbReference type="InterPro" id="IPR015848">
    <property type="entry name" value="PNPase_PH_RNA-bd_bac/org-type"/>
</dbReference>
<feature type="binding site" evidence="9">
    <location>
        <position position="495"/>
    </location>
    <ligand>
        <name>Mg(2+)</name>
        <dbReference type="ChEBI" id="CHEBI:18420"/>
    </ligand>
</feature>
<dbReference type="InterPro" id="IPR003029">
    <property type="entry name" value="S1_domain"/>
</dbReference>
<dbReference type="SMART" id="SM00322">
    <property type="entry name" value="KH"/>
    <property type="match status" value="1"/>
</dbReference>
<dbReference type="SMART" id="SM00316">
    <property type="entry name" value="S1"/>
    <property type="match status" value="1"/>
</dbReference>
<dbReference type="SUPFAM" id="SSF46915">
    <property type="entry name" value="Polynucleotide phosphorylase/guanosine pentaphosphate synthase (PNPase/GPSI), domain 3"/>
    <property type="match status" value="1"/>
</dbReference>
<dbReference type="FunCoup" id="F5YBN5">
    <property type="interactions" value="434"/>
</dbReference>
<dbReference type="PANTHER" id="PTHR11252">
    <property type="entry name" value="POLYRIBONUCLEOTIDE NUCLEOTIDYLTRANSFERASE"/>
    <property type="match status" value="1"/>
</dbReference>
<dbReference type="Pfam" id="PF00013">
    <property type="entry name" value="KH_1"/>
    <property type="match status" value="1"/>
</dbReference>
<evidence type="ECO:0000256" key="2">
    <source>
        <dbReference type="ARBA" id="ARBA00007404"/>
    </source>
</evidence>
<reference evidence="13" key="1">
    <citation type="submission" date="2009-12" db="EMBL/GenBank/DDBJ databases">
        <title>Complete sequence of Treponema azotonutricium strain ZAS-9.</title>
        <authorList>
            <person name="Tetu S.G."/>
            <person name="Matson E."/>
            <person name="Ren Q."/>
            <person name="Seshadri R."/>
            <person name="Elbourne L."/>
            <person name="Hassan K.A."/>
            <person name="Durkin A."/>
            <person name="Radune D."/>
            <person name="Mohamoud Y."/>
            <person name="Shay R."/>
            <person name="Jin S."/>
            <person name="Zhang X."/>
            <person name="Lucey K."/>
            <person name="Ballor N.R."/>
            <person name="Ottesen E."/>
            <person name="Rosenthal R."/>
            <person name="Allen A."/>
            <person name="Leadbetter J.R."/>
            <person name="Paulsen I.T."/>
        </authorList>
    </citation>
    <scope>NUCLEOTIDE SEQUENCE [LARGE SCALE GENOMIC DNA]</scope>
    <source>
        <strain evidence="13">ATCC BAA-888 / DSM 13862 / ZAS-9</strain>
    </source>
</reference>
<evidence type="ECO:0000256" key="8">
    <source>
        <dbReference type="ARBA" id="ARBA00022884"/>
    </source>
</evidence>
<evidence type="ECO:0000256" key="1">
    <source>
        <dbReference type="ARBA" id="ARBA00004496"/>
    </source>
</evidence>
<keyword evidence="4 9" id="KW-0808">Transferase</keyword>
<evidence type="ECO:0000256" key="6">
    <source>
        <dbReference type="ARBA" id="ARBA00022723"/>
    </source>
</evidence>
<comment type="cofactor">
    <cofactor evidence="9">
        <name>Mg(2+)</name>
        <dbReference type="ChEBI" id="CHEBI:18420"/>
    </cofactor>
</comment>
<comment type="function">
    <text evidence="9">Involved in mRNA degradation. Catalyzes the phosphorolysis of single-stranded polyribonucleotides processively in the 3'- to 5'-direction.</text>
</comment>
<gene>
    <name evidence="9 12" type="primary">pnp</name>
    <name evidence="12" type="ordered locus">TREAZ_0541</name>
</gene>
<dbReference type="CDD" id="cd04472">
    <property type="entry name" value="S1_PNPase"/>
    <property type="match status" value="1"/>
</dbReference>
<dbReference type="CDD" id="cd02393">
    <property type="entry name" value="KH-I_PNPase"/>
    <property type="match status" value="1"/>
</dbReference>
<dbReference type="InterPro" id="IPR001247">
    <property type="entry name" value="ExoRNase_PH_dom1"/>
</dbReference>
<dbReference type="FunFam" id="2.40.50.140:FF:000023">
    <property type="entry name" value="Polyribonucleotide nucleotidyltransferase"/>
    <property type="match status" value="1"/>
</dbReference>
<dbReference type="Gene3D" id="3.30.230.70">
    <property type="entry name" value="GHMP Kinase, N-terminal domain"/>
    <property type="match status" value="2"/>
</dbReference>
<comment type="subcellular location">
    <subcellularLocation>
        <location evidence="1 9">Cytoplasm</location>
    </subcellularLocation>
</comment>
<feature type="domain" description="S1 motif" evidence="11">
    <location>
        <begin position="625"/>
        <end position="693"/>
    </location>
</feature>
<dbReference type="GO" id="GO:0004654">
    <property type="term" value="F:polyribonucleotide nucleotidyltransferase activity"/>
    <property type="evidence" value="ECO:0007669"/>
    <property type="project" value="UniProtKB-UniRule"/>
</dbReference>
<dbReference type="NCBIfam" id="TIGR03591">
    <property type="entry name" value="polynuc_phos"/>
    <property type="match status" value="1"/>
</dbReference>
<dbReference type="GO" id="GO:0006396">
    <property type="term" value="P:RNA processing"/>
    <property type="evidence" value="ECO:0007669"/>
    <property type="project" value="InterPro"/>
</dbReference>
<organism evidence="12 13">
    <name type="scientific">Leadbettera azotonutricia (strain ATCC BAA-888 / DSM 13862 / ZAS-9)</name>
    <name type="common">Treponema azotonutricium</name>
    <dbReference type="NCBI Taxonomy" id="545695"/>
    <lineage>
        <taxon>Bacteria</taxon>
        <taxon>Pseudomonadati</taxon>
        <taxon>Spirochaetota</taxon>
        <taxon>Spirochaetia</taxon>
        <taxon>Spirochaetales</taxon>
        <taxon>Breznakiellaceae</taxon>
        <taxon>Leadbettera</taxon>
    </lineage>
</organism>
<keyword evidence="8 9" id="KW-0694">RNA-binding</keyword>
<feature type="binding site" evidence="9">
    <location>
        <position position="489"/>
    </location>
    <ligand>
        <name>Mg(2+)</name>
        <dbReference type="ChEBI" id="CHEBI:18420"/>
    </ligand>
</feature>
<keyword evidence="5 9" id="KW-0548">Nucleotidyltransferase</keyword>
<evidence type="ECO:0000256" key="3">
    <source>
        <dbReference type="ARBA" id="ARBA00022490"/>
    </source>
</evidence>
<dbReference type="HOGENOM" id="CLU_004217_2_2_12"/>
<dbReference type="OrthoDB" id="9804305at2"/>
<dbReference type="GO" id="GO:0005829">
    <property type="term" value="C:cytosol"/>
    <property type="evidence" value="ECO:0007669"/>
    <property type="project" value="UniProtKB-ARBA"/>
</dbReference>
<evidence type="ECO:0000259" key="11">
    <source>
        <dbReference type="PROSITE" id="PS50126"/>
    </source>
</evidence>
<dbReference type="FunFam" id="3.30.1370.10:FF:000001">
    <property type="entry name" value="Polyribonucleotide nucleotidyltransferase"/>
    <property type="match status" value="1"/>
</dbReference>
<evidence type="ECO:0000313" key="12">
    <source>
        <dbReference type="EMBL" id="AEF80538.1"/>
    </source>
</evidence>
<dbReference type="PROSITE" id="PS50084">
    <property type="entry name" value="KH_TYPE_1"/>
    <property type="match status" value="1"/>
</dbReference>
<dbReference type="SUPFAM" id="SSF54791">
    <property type="entry name" value="Eukaryotic type KH-domain (KH-domain type I)"/>
    <property type="match status" value="1"/>
</dbReference>
<name>F5YBN5_LEAAZ</name>
<keyword evidence="6 9" id="KW-0479">Metal-binding</keyword>
<dbReference type="GO" id="GO:0006402">
    <property type="term" value="P:mRNA catabolic process"/>
    <property type="evidence" value="ECO:0007669"/>
    <property type="project" value="UniProtKB-UniRule"/>
</dbReference>
<dbReference type="Gene3D" id="3.30.1370.10">
    <property type="entry name" value="K Homology domain, type 1"/>
    <property type="match status" value="1"/>
</dbReference>
<dbReference type="EC" id="2.7.7.8" evidence="9"/>
<evidence type="ECO:0000256" key="7">
    <source>
        <dbReference type="ARBA" id="ARBA00022842"/>
    </source>
</evidence>
<evidence type="ECO:0000256" key="4">
    <source>
        <dbReference type="ARBA" id="ARBA00022679"/>
    </source>
</evidence>
<keyword evidence="13" id="KW-1185">Reference proteome</keyword>
<dbReference type="InterPro" id="IPR012340">
    <property type="entry name" value="NA-bd_OB-fold"/>
</dbReference>
<dbReference type="InterPro" id="IPR036345">
    <property type="entry name" value="ExoRNase_PH_dom2_sf"/>
</dbReference>
<dbReference type="InterPro" id="IPR004087">
    <property type="entry name" value="KH_dom"/>
</dbReference>
<keyword evidence="7 9" id="KW-0460">Magnesium</keyword>
<dbReference type="Gene3D" id="2.40.50.140">
    <property type="entry name" value="Nucleic acid-binding proteins"/>
    <property type="match status" value="1"/>
</dbReference>
<dbReference type="HAMAP" id="MF_01595">
    <property type="entry name" value="PNPase"/>
    <property type="match status" value="1"/>
</dbReference>
<evidence type="ECO:0000313" key="13">
    <source>
        <dbReference type="Proteomes" id="UP000009222"/>
    </source>
</evidence>
<dbReference type="STRING" id="545695.TREAZ_0541"/>
<dbReference type="InterPro" id="IPR020568">
    <property type="entry name" value="Ribosomal_Su5_D2-typ_SF"/>
</dbReference>
<sequence>MIQKVTFQIAGQELILETGRIAKQANGSVFAQYAGSAVIATACSSSDAVEGLDYVPLTVDYNEKYYAAGKIPGGFIKRESRPKDKEILVSRLIDRPMRPLFDKAFGREIQVVPTTLSTDQVNPPDILSIIASSAAVHISDIPFGGPIAGVRVCSVDGELVVNPTYEQIEKSTLEIMVAGTKDGITMVEGGANEVSEDLMIAALEKAHAMIIELCDLQNKLRELAGKPKLPLTTVSFTLDNKDAIRSAAYPRLEAACFLPTKGERHDGIKAVKTDIASQYAAQLEDENQKKLFDALFEDMQYEILRSTILDKGKRVDGRGTEDIRPINCEVGILARTHGSALFTRGETQALAVTTLGTVFDEQIFDDIDGDKREHFILHYNFPPYSVGEVGRMGTGRREIGHGNLARRSLEAMIPGKDVFPYTIRVVSEIMESNGSSSMASVCGGTLSMLHAGVPMKKPVAGIAMGLITEGKGGPGDRFAVLSDILGEEDHLGDMDFKVAGTEDGITGFQMDIKIAGVSPEIMRKALDQAKRGRLHILSIMNATLAKPVEAISEYAPKIVTLRIDIDKIGALIGPGGKNVKALCEQFGVRINTEDDGTVSIFGKNTKDAEDAKAAVLGIVLDPEVGRIYNGTVKRIMDFGAFVEILPGKEGLVHISKLSRQRVALVTEVVKEGDSIPVKLLEIDRMGRLNLSYIDAIDPQGSSEQTESRPQGGSQGRYNDRPRR</sequence>
<dbReference type="AlphaFoldDB" id="F5YBN5"/>
<dbReference type="EMBL" id="CP001841">
    <property type="protein sequence ID" value="AEF80538.1"/>
    <property type="molecule type" value="Genomic_DNA"/>
</dbReference>
<dbReference type="eggNOG" id="COG1185">
    <property type="taxonomic scope" value="Bacteria"/>
</dbReference>